<evidence type="ECO:0000313" key="3">
    <source>
        <dbReference type="Proteomes" id="UP000636479"/>
    </source>
</evidence>
<gene>
    <name evidence="2" type="ORF">MIND_01416000</name>
</gene>
<dbReference type="EMBL" id="JACAZF010000018">
    <property type="protein sequence ID" value="KAF7288992.1"/>
    <property type="molecule type" value="Genomic_DNA"/>
</dbReference>
<name>A0A8H6VP71_9AGAR</name>
<dbReference type="GeneID" id="59353068"/>
<accession>A0A8H6VP71</accession>
<keyword evidence="1" id="KW-0732">Signal</keyword>
<evidence type="ECO:0000256" key="1">
    <source>
        <dbReference type="SAM" id="SignalP"/>
    </source>
</evidence>
<organism evidence="2 3">
    <name type="scientific">Mycena indigotica</name>
    <dbReference type="NCBI Taxonomy" id="2126181"/>
    <lineage>
        <taxon>Eukaryota</taxon>
        <taxon>Fungi</taxon>
        <taxon>Dikarya</taxon>
        <taxon>Basidiomycota</taxon>
        <taxon>Agaricomycotina</taxon>
        <taxon>Agaricomycetes</taxon>
        <taxon>Agaricomycetidae</taxon>
        <taxon>Agaricales</taxon>
        <taxon>Marasmiineae</taxon>
        <taxon>Mycenaceae</taxon>
        <taxon>Mycena</taxon>
    </lineage>
</organism>
<dbReference type="AlphaFoldDB" id="A0A8H6VP71"/>
<reference evidence="2" key="1">
    <citation type="submission" date="2020-05" db="EMBL/GenBank/DDBJ databases">
        <title>Mycena genomes resolve the evolution of fungal bioluminescence.</title>
        <authorList>
            <person name="Tsai I.J."/>
        </authorList>
    </citation>
    <scope>NUCLEOTIDE SEQUENCE</scope>
    <source>
        <strain evidence="2">171206Taipei</strain>
    </source>
</reference>
<sequence>MLNARPFKCRTICVWSLSFKLRLLAHQLECGESGRLLDLFPSHIVVSQMLDSPFRETDSALAIACPPELLRRLSLGFPCVLTLRPSLQILSLCEAQKPPIRSFTIDYRFRVPPLFWAFSMGDFLFAQRSHVGFGPGISAWKNCADMPAGNIAAVVALPPPPPSTMGVRGELFFSVCVPFEQEPTPVSCRKPLLILVCRIDVVVQGCGHTCVNVWGTSARSLSRCHRRWSGKRWW</sequence>
<proteinExistence type="predicted"/>
<evidence type="ECO:0000313" key="2">
    <source>
        <dbReference type="EMBL" id="KAF7288992.1"/>
    </source>
</evidence>
<feature type="chain" id="PRO_5034789389" evidence="1">
    <location>
        <begin position="26"/>
        <end position="234"/>
    </location>
</feature>
<protein>
    <submittedName>
        <fullName evidence="2">Uncharacterized protein</fullName>
    </submittedName>
</protein>
<keyword evidence="3" id="KW-1185">Reference proteome</keyword>
<feature type="signal peptide" evidence="1">
    <location>
        <begin position="1"/>
        <end position="25"/>
    </location>
</feature>
<dbReference type="RefSeq" id="XP_037213144.1">
    <property type="nucleotide sequence ID" value="XM_037370552.1"/>
</dbReference>
<comment type="caution">
    <text evidence="2">The sequence shown here is derived from an EMBL/GenBank/DDBJ whole genome shotgun (WGS) entry which is preliminary data.</text>
</comment>
<dbReference type="Proteomes" id="UP000636479">
    <property type="component" value="Unassembled WGS sequence"/>
</dbReference>